<dbReference type="RefSeq" id="WP_380724708.1">
    <property type="nucleotide sequence ID" value="NZ_JBHTLK010000100.1"/>
</dbReference>
<protein>
    <submittedName>
        <fullName evidence="1">Uncharacterized protein</fullName>
    </submittedName>
</protein>
<proteinExistence type="predicted"/>
<evidence type="ECO:0000313" key="2">
    <source>
        <dbReference type="Proteomes" id="UP001597168"/>
    </source>
</evidence>
<organism evidence="1 2">
    <name type="scientific">Saccharothrix hoggarensis</name>
    <dbReference type="NCBI Taxonomy" id="913853"/>
    <lineage>
        <taxon>Bacteria</taxon>
        <taxon>Bacillati</taxon>
        <taxon>Actinomycetota</taxon>
        <taxon>Actinomycetes</taxon>
        <taxon>Pseudonocardiales</taxon>
        <taxon>Pseudonocardiaceae</taxon>
        <taxon>Saccharothrix</taxon>
    </lineage>
</organism>
<sequence>MREVVRDDAVAVFIRAVDDLHRRFDRAGHGRGGCEERFAAVVASVVAWLADHPDQARLYWCDWGTTADPDLRGAVLRARRRLTDFALRHLGPDPLTTRHEVNIEYLVGLVRQVVDEELQKPAVDLGRLAERLARLGPLLSAHDD</sequence>
<gene>
    <name evidence="1" type="ORF">ACFQ3T_19375</name>
</gene>
<comment type="caution">
    <text evidence="1">The sequence shown here is derived from an EMBL/GenBank/DDBJ whole genome shotgun (WGS) entry which is preliminary data.</text>
</comment>
<accession>A0ABW3QX95</accession>
<dbReference type="Proteomes" id="UP001597168">
    <property type="component" value="Unassembled WGS sequence"/>
</dbReference>
<evidence type="ECO:0000313" key="1">
    <source>
        <dbReference type="EMBL" id="MFD1149300.1"/>
    </source>
</evidence>
<dbReference type="Gene3D" id="1.10.357.10">
    <property type="entry name" value="Tetracycline Repressor, domain 2"/>
    <property type="match status" value="1"/>
</dbReference>
<name>A0ABW3QX95_9PSEU</name>
<reference evidence="2" key="1">
    <citation type="journal article" date="2019" name="Int. J. Syst. Evol. Microbiol.">
        <title>The Global Catalogue of Microorganisms (GCM) 10K type strain sequencing project: providing services to taxonomists for standard genome sequencing and annotation.</title>
        <authorList>
            <consortium name="The Broad Institute Genomics Platform"/>
            <consortium name="The Broad Institute Genome Sequencing Center for Infectious Disease"/>
            <person name="Wu L."/>
            <person name="Ma J."/>
        </authorList>
    </citation>
    <scope>NUCLEOTIDE SEQUENCE [LARGE SCALE GENOMIC DNA]</scope>
    <source>
        <strain evidence="2">CCUG 60214</strain>
    </source>
</reference>
<keyword evidence="2" id="KW-1185">Reference proteome</keyword>
<dbReference type="EMBL" id="JBHTLK010000100">
    <property type="protein sequence ID" value="MFD1149300.1"/>
    <property type="molecule type" value="Genomic_DNA"/>
</dbReference>